<dbReference type="AlphaFoldDB" id="A0A6A7BKZ8"/>
<evidence type="ECO:0000259" key="2">
    <source>
        <dbReference type="Pfam" id="PF13460"/>
    </source>
</evidence>
<feature type="domain" description="NAD(P)-binding" evidence="2">
    <location>
        <begin position="10"/>
        <end position="202"/>
    </location>
</feature>
<dbReference type="GO" id="GO:0004074">
    <property type="term" value="F:biliverdin reductase [NAD(P)H] activity"/>
    <property type="evidence" value="ECO:0007669"/>
    <property type="project" value="TreeGrafter"/>
</dbReference>
<evidence type="ECO:0000313" key="4">
    <source>
        <dbReference type="Proteomes" id="UP000799423"/>
    </source>
</evidence>
<protein>
    <submittedName>
        <fullName evidence="3">NAD(P)-binding protein</fullName>
    </submittedName>
</protein>
<keyword evidence="4" id="KW-1185">Reference proteome</keyword>
<evidence type="ECO:0000256" key="1">
    <source>
        <dbReference type="ARBA" id="ARBA00038376"/>
    </source>
</evidence>
<name>A0A6A7BKZ8_9PLEO</name>
<dbReference type="Gene3D" id="3.40.50.720">
    <property type="entry name" value="NAD(P)-binding Rossmann-like Domain"/>
    <property type="match status" value="1"/>
</dbReference>
<dbReference type="InterPro" id="IPR016040">
    <property type="entry name" value="NAD(P)-bd_dom"/>
</dbReference>
<dbReference type="PANTHER" id="PTHR43355">
    <property type="entry name" value="FLAVIN REDUCTASE (NADPH)"/>
    <property type="match status" value="1"/>
</dbReference>
<dbReference type="PANTHER" id="PTHR43355:SF2">
    <property type="entry name" value="FLAVIN REDUCTASE (NADPH)"/>
    <property type="match status" value="1"/>
</dbReference>
<dbReference type="InterPro" id="IPR051606">
    <property type="entry name" value="Polyketide_Oxido-like"/>
</dbReference>
<accession>A0A6A7BKZ8</accession>
<reference evidence="3" key="1">
    <citation type="submission" date="2020-01" db="EMBL/GenBank/DDBJ databases">
        <authorList>
            <consortium name="DOE Joint Genome Institute"/>
            <person name="Haridas S."/>
            <person name="Albert R."/>
            <person name="Binder M."/>
            <person name="Bloem J."/>
            <person name="Labutti K."/>
            <person name="Salamov A."/>
            <person name="Andreopoulos B."/>
            <person name="Baker S.E."/>
            <person name="Barry K."/>
            <person name="Bills G."/>
            <person name="Bluhm B.H."/>
            <person name="Cannon C."/>
            <person name="Castanera R."/>
            <person name="Culley D.E."/>
            <person name="Daum C."/>
            <person name="Ezra D."/>
            <person name="Gonzalez J.B."/>
            <person name="Henrissat B."/>
            <person name="Kuo A."/>
            <person name="Liang C."/>
            <person name="Lipzen A."/>
            <person name="Lutzoni F."/>
            <person name="Magnuson J."/>
            <person name="Mondo S."/>
            <person name="Nolan M."/>
            <person name="Ohm R."/>
            <person name="Pangilinan J."/>
            <person name="Park H.-J."/>
            <person name="Ramirez L."/>
            <person name="Alfaro M."/>
            <person name="Sun H."/>
            <person name="Tritt A."/>
            <person name="Yoshinaga Y."/>
            <person name="Zwiers L.-H."/>
            <person name="Turgeon B.G."/>
            <person name="Goodwin S.B."/>
            <person name="Spatafora J.W."/>
            <person name="Crous P.W."/>
            <person name="Grigoriev I.V."/>
        </authorList>
    </citation>
    <scope>NUCLEOTIDE SEQUENCE</scope>
    <source>
        <strain evidence="3">IPT5</strain>
    </source>
</reference>
<gene>
    <name evidence="3" type="ORF">T440DRAFT_550570</name>
</gene>
<comment type="similarity">
    <text evidence="1">Belongs to the avfA family.</text>
</comment>
<dbReference type="Proteomes" id="UP000799423">
    <property type="component" value="Unassembled WGS sequence"/>
</dbReference>
<dbReference type="InterPro" id="IPR036291">
    <property type="entry name" value="NAD(P)-bd_dom_sf"/>
</dbReference>
<sequence length="219" mass="23815">MSKQRLLVLGATGPTGLHFCEAALRNNHPLTLYVRNPSKLHPTITSNPTVKVIKGELTSQEGLESAVASGASILISFLGPGPGHQGTPLANAYKSLFPLLQTHSYTRALILSTASWYSTPPDVLTVKWRAIASLVWTFAGAAYKDINAVGDFVSKVPVSEVKWTMFRVPFLNDGEVRETFAGPLDGRAGLKLSRKSMVEWVLREVGGEEWVGKAPCLWN</sequence>
<organism evidence="3 4">
    <name type="scientific">Plenodomus tracheiphilus IPT5</name>
    <dbReference type="NCBI Taxonomy" id="1408161"/>
    <lineage>
        <taxon>Eukaryota</taxon>
        <taxon>Fungi</taxon>
        <taxon>Dikarya</taxon>
        <taxon>Ascomycota</taxon>
        <taxon>Pezizomycotina</taxon>
        <taxon>Dothideomycetes</taxon>
        <taxon>Pleosporomycetidae</taxon>
        <taxon>Pleosporales</taxon>
        <taxon>Pleosporineae</taxon>
        <taxon>Leptosphaeriaceae</taxon>
        <taxon>Plenodomus</taxon>
    </lineage>
</organism>
<dbReference type="Pfam" id="PF13460">
    <property type="entry name" value="NAD_binding_10"/>
    <property type="match status" value="1"/>
</dbReference>
<dbReference type="GO" id="GO:0042602">
    <property type="term" value="F:riboflavin reductase (NADPH) activity"/>
    <property type="evidence" value="ECO:0007669"/>
    <property type="project" value="TreeGrafter"/>
</dbReference>
<dbReference type="SUPFAM" id="SSF51735">
    <property type="entry name" value="NAD(P)-binding Rossmann-fold domains"/>
    <property type="match status" value="1"/>
</dbReference>
<dbReference type="EMBL" id="MU006289">
    <property type="protein sequence ID" value="KAF2856186.1"/>
    <property type="molecule type" value="Genomic_DNA"/>
</dbReference>
<proteinExistence type="inferred from homology"/>
<evidence type="ECO:0000313" key="3">
    <source>
        <dbReference type="EMBL" id="KAF2856186.1"/>
    </source>
</evidence>
<dbReference type="OrthoDB" id="10254221at2759"/>